<sequence>MECIINRRLLGYLEKHQLINDHQYGFRNDRSADDLLTLLIHPWANQGNGEIGRGSVTDSGIRIESRKRGKIESRDWHRNLTEIETDCRAGFRIEGVTGIEIRIPPGPELKAVRLAERPFNLKDEEAFPRGRRPGFARIAHMKLLK</sequence>
<dbReference type="EMBL" id="BGZK01000871">
    <property type="protein sequence ID" value="GBP63524.1"/>
    <property type="molecule type" value="Genomic_DNA"/>
</dbReference>
<dbReference type="AlphaFoldDB" id="A0A4C1XLZ5"/>
<dbReference type="OrthoDB" id="10065625at2759"/>
<comment type="caution">
    <text evidence="1">The sequence shown here is derived from an EMBL/GenBank/DDBJ whole genome shotgun (WGS) entry which is preliminary data.</text>
</comment>
<dbReference type="Proteomes" id="UP000299102">
    <property type="component" value="Unassembled WGS sequence"/>
</dbReference>
<accession>A0A4C1XLZ5</accession>
<evidence type="ECO:0000313" key="2">
    <source>
        <dbReference type="Proteomes" id="UP000299102"/>
    </source>
</evidence>
<reference evidence="1 2" key="1">
    <citation type="journal article" date="2019" name="Commun. Biol.">
        <title>The bagworm genome reveals a unique fibroin gene that provides high tensile strength.</title>
        <authorList>
            <person name="Kono N."/>
            <person name="Nakamura H."/>
            <person name="Ohtoshi R."/>
            <person name="Tomita M."/>
            <person name="Numata K."/>
            <person name="Arakawa K."/>
        </authorList>
    </citation>
    <scope>NUCLEOTIDE SEQUENCE [LARGE SCALE GENOMIC DNA]</scope>
</reference>
<organism evidence="1 2">
    <name type="scientific">Eumeta variegata</name>
    <name type="common">Bagworm moth</name>
    <name type="synonym">Eumeta japonica</name>
    <dbReference type="NCBI Taxonomy" id="151549"/>
    <lineage>
        <taxon>Eukaryota</taxon>
        <taxon>Metazoa</taxon>
        <taxon>Ecdysozoa</taxon>
        <taxon>Arthropoda</taxon>
        <taxon>Hexapoda</taxon>
        <taxon>Insecta</taxon>
        <taxon>Pterygota</taxon>
        <taxon>Neoptera</taxon>
        <taxon>Endopterygota</taxon>
        <taxon>Lepidoptera</taxon>
        <taxon>Glossata</taxon>
        <taxon>Ditrysia</taxon>
        <taxon>Tineoidea</taxon>
        <taxon>Psychidae</taxon>
        <taxon>Oiketicinae</taxon>
        <taxon>Eumeta</taxon>
    </lineage>
</organism>
<protein>
    <submittedName>
        <fullName evidence="1">Uncharacterized protein</fullName>
    </submittedName>
</protein>
<keyword evidence="2" id="KW-1185">Reference proteome</keyword>
<proteinExistence type="predicted"/>
<evidence type="ECO:0000313" key="1">
    <source>
        <dbReference type="EMBL" id="GBP63524.1"/>
    </source>
</evidence>
<name>A0A4C1XLZ5_EUMVA</name>
<gene>
    <name evidence="1" type="ORF">EVAR_45684_1</name>
</gene>